<evidence type="ECO:0000259" key="11">
    <source>
        <dbReference type="PROSITE" id="PS50157"/>
    </source>
</evidence>
<protein>
    <recommendedName>
        <fullName evidence="11">C2H2-type domain-containing protein</fullName>
    </recommendedName>
</protein>
<feature type="compositionally biased region" description="Basic and acidic residues" evidence="10">
    <location>
        <begin position="245"/>
        <end position="259"/>
    </location>
</feature>
<evidence type="ECO:0000313" key="13">
    <source>
        <dbReference type="Proteomes" id="UP000030671"/>
    </source>
</evidence>
<dbReference type="PANTHER" id="PTHR47257">
    <property type="entry name" value="PH-RESPONSE TRANSCRIPTION FACTOR PACC/RIM101"/>
    <property type="match status" value="1"/>
</dbReference>
<dbReference type="STRING" id="747525.W4KMZ2"/>
<dbReference type="RefSeq" id="XP_009541023.1">
    <property type="nucleotide sequence ID" value="XM_009542728.1"/>
</dbReference>
<dbReference type="InParanoid" id="W4KMZ2"/>
<dbReference type="KEGG" id="hir:HETIRDRAFT_443060"/>
<keyword evidence="5 9" id="KW-0863">Zinc-finger</keyword>
<feature type="compositionally biased region" description="Low complexity" evidence="10">
    <location>
        <begin position="672"/>
        <end position="681"/>
    </location>
</feature>
<feature type="compositionally biased region" description="Low complexity" evidence="10">
    <location>
        <begin position="761"/>
        <end position="785"/>
    </location>
</feature>
<comment type="subcellular location">
    <subcellularLocation>
        <location evidence="1">Nucleus</location>
    </subcellularLocation>
</comment>
<dbReference type="SMART" id="SM00355">
    <property type="entry name" value="ZnF_C2H2"/>
    <property type="match status" value="3"/>
</dbReference>
<name>W4KMZ2_HETIT</name>
<comment type="similarity">
    <text evidence="8">Belongs to the pacC/RIM101 family.</text>
</comment>
<sequence>MNTEKRDAICENGRRGPAAAKIDGRASWYVPSVAENEGRRGHCESWGTYSSGGGGAGGMPAENGSWGQCRDAEPMQADGALRCLGAREPGTMSWRSLAGFVAKGGRCLAEAGRQAGEQTGARLRLRSRTRRLRSPAAPAMSASASPHTAPDPSQLADTDIPSPDTHTCLWIDCTKSLPDPEALYNHLCNDHIGRKSTNNLCLTCRWKDCGTTCAKRDHITSHLRVHTPLKPHTCEICKKSFKRPQDLKKHEKIHTEEHHAQHKHSKAVTVPDPPAARRRESLSIDNSDHNRSQDYSRHHNARSRSMSSHPSLAHHPGILPTPSPEIIHPQAYAHHHLSQQPSDPRFLQNQLPTWEALRPDGTATQSTGSKRAHDAYAVDDFFADVKKRRVNPSYDSSMAERLSNLAYIQNMAGAGTEDLNGFNPRSVSLDIRSPEELAAVNQFLLTLGRDVEAGVHPRHTSHTVNSSAYSPYQNYFDHAQLAQLGLAGMPGIPSPYPHEPQAAFAQNAAPNHYQSNAFYPAPSTSRLSHPPASAPQYGQMYPSVHDLAASAYGGNPHHGNAYDRRLSNHGPHGLTPLVHGSSLNAPFPSAASYQSPASHLHPTPPLEMSSSPHSSLSSPSNSTPPHLSAAELGPYEPQLRIARGVPPPAHLAPVDYGSKAMRTIVPLKSVPAAERASAPGPARAPPPPPASSQRPREAAPVAAASSTSDTLYPFLTSGDSDLKLPPLQHRFRSPSPSPAPSSTALPRSPPAHSHSPPPMLPSLRSITTPAAASSPSSRPSSSSSAVGAGAEDRLARSVGRLQLGRDRDEPGGGSAIGPEHRRRHAALIRDLLVMINGRYKEYARVRRAASPGPSPRDVEMAVV</sequence>
<evidence type="ECO:0000256" key="4">
    <source>
        <dbReference type="ARBA" id="ARBA00022737"/>
    </source>
</evidence>
<dbReference type="InterPro" id="IPR050806">
    <property type="entry name" value="pacC/RIM101"/>
</dbReference>
<evidence type="ECO:0000256" key="5">
    <source>
        <dbReference type="ARBA" id="ARBA00022771"/>
    </source>
</evidence>
<evidence type="ECO:0000256" key="8">
    <source>
        <dbReference type="ARBA" id="ARBA00038089"/>
    </source>
</evidence>
<dbReference type="eggNOG" id="KOG1721">
    <property type="taxonomic scope" value="Eukaryota"/>
</dbReference>
<feature type="region of interest" description="Disordered" evidence="10">
    <location>
        <begin position="245"/>
        <end position="325"/>
    </location>
</feature>
<feature type="region of interest" description="Disordered" evidence="10">
    <location>
        <begin position="672"/>
        <end position="823"/>
    </location>
</feature>
<dbReference type="GO" id="GO:0045944">
    <property type="term" value="P:positive regulation of transcription by RNA polymerase II"/>
    <property type="evidence" value="ECO:0007669"/>
    <property type="project" value="TreeGrafter"/>
</dbReference>
<evidence type="ECO:0000313" key="12">
    <source>
        <dbReference type="EMBL" id="ETW87079.1"/>
    </source>
</evidence>
<feature type="domain" description="C2H2-type" evidence="11">
    <location>
        <begin position="202"/>
        <end position="231"/>
    </location>
</feature>
<evidence type="ECO:0000256" key="10">
    <source>
        <dbReference type="SAM" id="MobiDB-lite"/>
    </source>
</evidence>
<dbReference type="Gene3D" id="3.30.160.60">
    <property type="entry name" value="Classic Zinc Finger"/>
    <property type="match status" value="2"/>
</dbReference>
<dbReference type="InterPro" id="IPR013087">
    <property type="entry name" value="Znf_C2H2_type"/>
</dbReference>
<keyword evidence="3" id="KW-0479">Metal-binding</keyword>
<dbReference type="HOGENOM" id="CLU_024218_0_0_1"/>
<keyword evidence="6" id="KW-0862">Zinc</keyword>
<reference evidence="12 13" key="1">
    <citation type="journal article" date="2012" name="New Phytol.">
        <title>Insight into trade-off between wood decay and parasitism from the genome of a fungal forest pathogen.</title>
        <authorList>
            <person name="Olson A."/>
            <person name="Aerts A."/>
            <person name="Asiegbu F."/>
            <person name="Belbahri L."/>
            <person name="Bouzid O."/>
            <person name="Broberg A."/>
            <person name="Canback B."/>
            <person name="Coutinho P.M."/>
            <person name="Cullen D."/>
            <person name="Dalman K."/>
            <person name="Deflorio G."/>
            <person name="van Diepen L.T."/>
            <person name="Dunand C."/>
            <person name="Duplessis S."/>
            <person name="Durling M."/>
            <person name="Gonthier P."/>
            <person name="Grimwood J."/>
            <person name="Fossdal C.G."/>
            <person name="Hansson D."/>
            <person name="Henrissat B."/>
            <person name="Hietala A."/>
            <person name="Himmelstrand K."/>
            <person name="Hoffmeister D."/>
            <person name="Hogberg N."/>
            <person name="James T.Y."/>
            <person name="Karlsson M."/>
            <person name="Kohler A."/>
            <person name="Kues U."/>
            <person name="Lee Y.H."/>
            <person name="Lin Y.C."/>
            <person name="Lind M."/>
            <person name="Lindquist E."/>
            <person name="Lombard V."/>
            <person name="Lucas S."/>
            <person name="Lunden K."/>
            <person name="Morin E."/>
            <person name="Murat C."/>
            <person name="Park J."/>
            <person name="Raffaello T."/>
            <person name="Rouze P."/>
            <person name="Salamov A."/>
            <person name="Schmutz J."/>
            <person name="Solheim H."/>
            <person name="Stahlberg J."/>
            <person name="Velez H."/>
            <person name="de Vries R.P."/>
            <person name="Wiebenga A."/>
            <person name="Woodward S."/>
            <person name="Yakovlev I."/>
            <person name="Garbelotto M."/>
            <person name="Martin F."/>
            <person name="Grigoriev I.V."/>
            <person name="Stenlid J."/>
        </authorList>
    </citation>
    <scope>NUCLEOTIDE SEQUENCE [LARGE SCALE GENOMIC DNA]</scope>
    <source>
        <strain evidence="12 13">TC 32-1</strain>
    </source>
</reference>
<feature type="compositionally biased region" description="Polar residues" evidence="10">
    <location>
        <begin position="515"/>
        <end position="527"/>
    </location>
</feature>
<dbReference type="InterPro" id="IPR036236">
    <property type="entry name" value="Znf_C2H2_sf"/>
</dbReference>
<dbReference type="Proteomes" id="UP000030671">
    <property type="component" value="Unassembled WGS sequence"/>
</dbReference>
<feature type="compositionally biased region" description="Low complexity" evidence="10">
    <location>
        <begin position="740"/>
        <end position="754"/>
    </location>
</feature>
<feature type="region of interest" description="Disordered" evidence="10">
    <location>
        <begin position="127"/>
        <end position="159"/>
    </location>
</feature>
<keyword evidence="2" id="KW-0678">Repressor</keyword>
<dbReference type="FunFam" id="3.30.160.60:FF:000624">
    <property type="entry name" value="zinc finger protein 697"/>
    <property type="match status" value="1"/>
</dbReference>
<accession>W4KMZ2</accession>
<gene>
    <name evidence="12" type="ORF">HETIRDRAFT_443060</name>
</gene>
<dbReference type="GO" id="GO:0005634">
    <property type="term" value="C:nucleus"/>
    <property type="evidence" value="ECO:0007669"/>
    <property type="project" value="UniProtKB-SubCell"/>
</dbReference>
<evidence type="ECO:0000256" key="3">
    <source>
        <dbReference type="ARBA" id="ARBA00022723"/>
    </source>
</evidence>
<evidence type="ECO:0000256" key="2">
    <source>
        <dbReference type="ARBA" id="ARBA00022491"/>
    </source>
</evidence>
<feature type="compositionally biased region" description="Basic and acidic residues" evidence="10">
    <location>
        <begin position="275"/>
        <end position="297"/>
    </location>
</feature>
<feature type="compositionally biased region" description="Low complexity" evidence="10">
    <location>
        <begin position="134"/>
        <end position="150"/>
    </location>
</feature>
<keyword evidence="13" id="KW-1185">Reference proteome</keyword>
<organism evidence="12 13">
    <name type="scientific">Heterobasidion irregulare (strain TC 32-1)</name>
    <dbReference type="NCBI Taxonomy" id="747525"/>
    <lineage>
        <taxon>Eukaryota</taxon>
        <taxon>Fungi</taxon>
        <taxon>Dikarya</taxon>
        <taxon>Basidiomycota</taxon>
        <taxon>Agaricomycotina</taxon>
        <taxon>Agaricomycetes</taxon>
        <taxon>Russulales</taxon>
        <taxon>Bondarzewiaceae</taxon>
        <taxon>Heterobasidion</taxon>
        <taxon>Heterobasidion annosum species complex</taxon>
    </lineage>
</organism>
<dbReference type="AlphaFoldDB" id="W4KMZ2"/>
<proteinExistence type="inferred from homology"/>
<evidence type="ECO:0000256" key="6">
    <source>
        <dbReference type="ARBA" id="ARBA00022833"/>
    </source>
</evidence>
<evidence type="ECO:0000256" key="9">
    <source>
        <dbReference type="PROSITE-ProRule" id="PRU00042"/>
    </source>
</evidence>
<dbReference type="SUPFAM" id="SSF57667">
    <property type="entry name" value="beta-beta-alpha zinc fingers"/>
    <property type="match status" value="2"/>
</dbReference>
<evidence type="ECO:0000256" key="1">
    <source>
        <dbReference type="ARBA" id="ARBA00004123"/>
    </source>
</evidence>
<feature type="region of interest" description="Disordered" evidence="10">
    <location>
        <begin position="515"/>
        <end position="631"/>
    </location>
</feature>
<dbReference type="GeneID" id="20675504"/>
<dbReference type="OrthoDB" id="6155966at2759"/>
<dbReference type="PROSITE" id="PS00028">
    <property type="entry name" value="ZINC_FINGER_C2H2_1"/>
    <property type="match status" value="3"/>
</dbReference>
<feature type="compositionally biased region" description="Low complexity" evidence="10">
    <location>
        <begin position="606"/>
        <end position="628"/>
    </location>
</feature>
<evidence type="ECO:0000256" key="7">
    <source>
        <dbReference type="ARBA" id="ARBA00023242"/>
    </source>
</evidence>
<dbReference type="PROSITE" id="PS50157">
    <property type="entry name" value="ZINC_FINGER_C2H2_2"/>
    <property type="match status" value="2"/>
</dbReference>
<dbReference type="GO" id="GO:0008270">
    <property type="term" value="F:zinc ion binding"/>
    <property type="evidence" value="ECO:0007669"/>
    <property type="project" value="UniProtKB-KW"/>
</dbReference>
<dbReference type="PANTHER" id="PTHR47257:SF1">
    <property type="entry name" value="PH-RESPONSE TRANSCRIPTION FACTOR PACC_RIM101"/>
    <property type="match status" value="1"/>
</dbReference>
<dbReference type="EMBL" id="KI925454">
    <property type="protein sequence ID" value="ETW87079.1"/>
    <property type="molecule type" value="Genomic_DNA"/>
</dbReference>
<keyword evidence="7" id="KW-0539">Nucleus</keyword>
<keyword evidence="4" id="KW-0677">Repeat</keyword>
<dbReference type="Pfam" id="PF00096">
    <property type="entry name" value="zf-C2H2"/>
    <property type="match status" value="1"/>
</dbReference>
<feature type="domain" description="C2H2-type" evidence="11">
    <location>
        <begin position="232"/>
        <end position="259"/>
    </location>
</feature>